<dbReference type="Proteomes" id="UP000332515">
    <property type="component" value="Unassembled WGS sequence"/>
</dbReference>
<evidence type="ECO:0000259" key="1">
    <source>
        <dbReference type="PROSITE" id="PS51186"/>
    </source>
</evidence>
<dbReference type="InterPro" id="IPR016181">
    <property type="entry name" value="Acyl_CoA_acyltransferase"/>
</dbReference>
<dbReference type="EMBL" id="VWNA01000001">
    <property type="protein sequence ID" value="MQT12078.1"/>
    <property type="molecule type" value="Genomic_DNA"/>
</dbReference>
<comment type="caution">
    <text evidence="2">The sequence shown here is derived from an EMBL/GenBank/DDBJ whole genome shotgun (WGS) entry which is preliminary data.</text>
</comment>
<reference evidence="2 3" key="1">
    <citation type="submission" date="2019-09" db="EMBL/GenBank/DDBJ databases">
        <title>Segnochrobactrum spirostomi gen. nov., sp. nov., isolated from the ciliate Spirostomum cf. yagiui and description of a novel family, Segnochrobactraceae fam. nov. within the order Rhizobiales of the class Alphaproteobacteria.</title>
        <authorList>
            <person name="Akter S."/>
            <person name="Shazib S.U.A."/>
            <person name="Shin M.K."/>
        </authorList>
    </citation>
    <scope>NUCLEOTIDE SEQUENCE [LARGE SCALE GENOMIC DNA]</scope>
    <source>
        <strain evidence="2 3">Sp-1</strain>
    </source>
</reference>
<dbReference type="GO" id="GO:0016747">
    <property type="term" value="F:acyltransferase activity, transferring groups other than amino-acyl groups"/>
    <property type="evidence" value="ECO:0007669"/>
    <property type="project" value="InterPro"/>
</dbReference>
<evidence type="ECO:0000313" key="2">
    <source>
        <dbReference type="EMBL" id="MQT12078.1"/>
    </source>
</evidence>
<dbReference type="AlphaFoldDB" id="A0A6A7Y0R1"/>
<accession>A0A6A7Y0R1</accession>
<sequence length="194" mass="21542">MPIEGMTDLPRDVLACVVTYLETTERPAPASPDPEITFERLLGRDHARFHALFLAVGTPWLWTDRLRMSEAEQIARLDAPNVFAFAVVHAGRDIGLAEIEAVEGDVEIVYFGLAGDATGRGLGRRTMNATLDRAWSLPQTRRVWLHTCTLDHPAALGFYAAMGFRPYKRAVEIFRDPRALGLHPPDAGPTIPRL</sequence>
<dbReference type="Gene3D" id="3.40.630.30">
    <property type="match status" value="1"/>
</dbReference>
<dbReference type="CDD" id="cd04301">
    <property type="entry name" value="NAT_SF"/>
    <property type="match status" value="1"/>
</dbReference>
<proteinExistence type="predicted"/>
<dbReference type="PROSITE" id="PS51186">
    <property type="entry name" value="GNAT"/>
    <property type="match status" value="1"/>
</dbReference>
<dbReference type="InterPro" id="IPR000182">
    <property type="entry name" value="GNAT_dom"/>
</dbReference>
<evidence type="ECO:0000313" key="3">
    <source>
        <dbReference type="Proteomes" id="UP000332515"/>
    </source>
</evidence>
<dbReference type="SUPFAM" id="SSF55729">
    <property type="entry name" value="Acyl-CoA N-acyltransferases (Nat)"/>
    <property type="match status" value="1"/>
</dbReference>
<dbReference type="Pfam" id="PF00583">
    <property type="entry name" value="Acetyltransf_1"/>
    <property type="match status" value="1"/>
</dbReference>
<protein>
    <submittedName>
        <fullName evidence="2">GNAT family N-acetyltransferase</fullName>
    </submittedName>
</protein>
<name>A0A6A7Y0R1_9HYPH</name>
<gene>
    <name evidence="2" type="ORF">F0357_05245</name>
</gene>
<keyword evidence="3" id="KW-1185">Reference proteome</keyword>
<feature type="domain" description="N-acetyltransferase" evidence="1">
    <location>
        <begin position="36"/>
        <end position="187"/>
    </location>
</feature>
<keyword evidence="2" id="KW-0808">Transferase</keyword>
<organism evidence="2 3">
    <name type="scientific">Segnochrobactrum spirostomi</name>
    <dbReference type="NCBI Taxonomy" id="2608987"/>
    <lineage>
        <taxon>Bacteria</taxon>
        <taxon>Pseudomonadati</taxon>
        <taxon>Pseudomonadota</taxon>
        <taxon>Alphaproteobacteria</taxon>
        <taxon>Hyphomicrobiales</taxon>
        <taxon>Segnochrobactraceae</taxon>
        <taxon>Segnochrobactrum</taxon>
    </lineage>
</organism>